<dbReference type="PANTHER" id="PTHR30087:SF1">
    <property type="entry name" value="HYPOTHETICAL CYTOSOLIC PROTEIN"/>
    <property type="match status" value="1"/>
</dbReference>
<evidence type="ECO:0008006" key="3">
    <source>
        <dbReference type="Google" id="ProtNLM"/>
    </source>
</evidence>
<dbReference type="RefSeq" id="WP_161902290.1">
    <property type="nucleotide sequence ID" value="NZ_MAEL01000042.1"/>
</dbReference>
<dbReference type="InterPro" id="IPR007553">
    <property type="entry name" value="2-thiour_desulf"/>
</dbReference>
<proteinExistence type="predicted"/>
<dbReference type="PANTHER" id="PTHR30087">
    <property type="entry name" value="INNER MEMBRANE PROTEIN"/>
    <property type="match status" value="1"/>
</dbReference>
<reference evidence="1 2" key="1">
    <citation type="submission" date="2016-06" db="EMBL/GenBank/DDBJ databases">
        <title>Four novel species of enterococci isolated from chicken manure.</title>
        <authorList>
            <person name="Van Tyne D."/>
        </authorList>
    </citation>
    <scope>NUCLEOTIDE SEQUENCE [LARGE SCALE GENOMIC DNA]</scope>
    <source>
        <strain evidence="1 2">CU12B</strain>
    </source>
</reference>
<comment type="caution">
    <text evidence="1">The sequence shown here is derived from an EMBL/GenBank/DDBJ whole genome shotgun (WGS) entry which is preliminary data.</text>
</comment>
<organism evidence="1 2">
    <name type="scientific">Candidatus Enterococcus willemsii</name>
    <dbReference type="NCBI Taxonomy" id="1857215"/>
    <lineage>
        <taxon>Bacteria</taxon>
        <taxon>Bacillati</taxon>
        <taxon>Bacillota</taxon>
        <taxon>Bacilli</taxon>
        <taxon>Lactobacillales</taxon>
        <taxon>Enterococcaceae</taxon>
        <taxon>Enterococcus</taxon>
    </lineage>
</organism>
<evidence type="ECO:0000313" key="2">
    <source>
        <dbReference type="Proteomes" id="UP000782705"/>
    </source>
</evidence>
<accession>A0ABQ6YYN1</accession>
<gene>
    <name evidence="1" type="ORF">BAU17_08600</name>
</gene>
<dbReference type="EMBL" id="MAEL01000042">
    <property type="protein sequence ID" value="KAF1303276.1"/>
    <property type="molecule type" value="Genomic_DNA"/>
</dbReference>
<dbReference type="Pfam" id="PF04463">
    <property type="entry name" value="2-thiour_desulf"/>
    <property type="match status" value="1"/>
</dbReference>
<protein>
    <recommendedName>
        <fullName evidence="3">DUF523 domain-containing protein</fullName>
    </recommendedName>
</protein>
<name>A0ABQ6YYN1_9ENTE</name>
<dbReference type="Proteomes" id="UP000782705">
    <property type="component" value="Unassembled WGS sequence"/>
</dbReference>
<sequence length="155" mass="16781">MIGISACLGGSCCRYDGKNQEIPQLRKMLEMNEAIQVCPEVLGGLPIPRDPAEIIGGDGFDVWRGTAVVRTNRGEDVTDMFKAGAKRAYEILKANQVTSLVLKDKSPSCGSQLIYDGTFSGTQIVGVGVATAYFIMQGISVQSDTQWRKSKETDN</sequence>
<keyword evidence="2" id="KW-1185">Reference proteome</keyword>
<evidence type="ECO:0000313" key="1">
    <source>
        <dbReference type="EMBL" id="KAF1303276.1"/>
    </source>
</evidence>